<organism evidence="2 3">
    <name type="scientific">Cladophialophora carrionii CBS 160.54</name>
    <dbReference type="NCBI Taxonomy" id="1279043"/>
    <lineage>
        <taxon>Eukaryota</taxon>
        <taxon>Fungi</taxon>
        <taxon>Dikarya</taxon>
        <taxon>Ascomycota</taxon>
        <taxon>Pezizomycotina</taxon>
        <taxon>Eurotiomycetes</taxon>
        <taxon>Chaetothyriomycetidae</taxon>
        <taxon>Chaetothyriales</taxon>
        <taxon>Herpotrichiellaceae</taxon>
        <taxon>Cladophialophora</taxon>
    </lineage>
</organism>
<dbReference type="HOGENOM" id="CLU_2399476_0_0_1"/>
<sequence length="93" mass="10599">MVHRCIQPPSPPLHRQSQYLDFMQRPQNGPLPRRRSSGTGQPLYQFQRPFFLPLPRITWCHITRSGPWQSQGTVAAGSARTATFAEMEVGHKS</sequence>
<dbReference type="EMBL" id="KB822707">
    <property type="protein sequence ID" value="ETI20627.1"/>
    <property type="molecule type" value="Genomic_DNA"/>
</dbReference>
<accession>V9D3N6</accession>
<dbReference type="GeneID" id="19985462"/>
<feature type="region of interest" description="Disordered" evidence="1">
    <location>
        <begin position="1"/>
        <end position="42"/>
    </location>
</feature>
<evidence type="ECO:0000313" key="2">
    <source>
        <dbReference type="EMBL" id="ETI20627.1"/>
    </source>
</evidence>
<gene>
    <name evidence="2" type="ORF">G647_06969</name>
</gene>
<proteinExistence type="predicted"/>
<dbReference type="VEuPathDB" id="FungiDB:G647_06969"/>
<evidence type="ECO:0000313" key="3">
    <source>
        <dbReference type="Proteomes" id="UP000030678"/>
    </source>
</evidence>
<dbReference type="Proteomes" id="UP000030678">
    <property type="component" value="Unassembled WGS sequence"/>
</dbReference>
<dbReference type="RefSeq" id="XP_008729508.1">
    <property type="nucleotide sequence ID" value="XM_008731286.1"/>
</dbReference>
<protein>
    <submittedName>
        <fullName evidence="2">Uncharacterized protein</fullName>
    </submittedName>
</protein>
<name>V9D3N6_9EURO</name>
<evidence type="ECO:0000256" key="1">
    <source>
        <dbReference type="SAM" id="MobiDB-lite"/>
    </source>
</evidence>
<dbReference type="AlphaFoldDB" id="V9D3N6"/>
<reference evidence="2 3" key="1">
    <citation type="submission" date="2013-03" db="EMBL/GenBank/DDBJ databases">
        <title>The Genome Sequence of Cladophialophora carrionii CBS 160.54.</title>
        <authorList>
            <consortium name="The Broad Institute Genomics Platform"/>
            <person name="Cuomo C."/>
            <person name="de Hoog S."/>
            <person name="Gorbushina A."/>
            <person name="Walker B."/>
            <person name="Young S.K."/>
            <person name="Zeng Q."/>
            <person name="Gargeya S."/>
            <person name="Fitzgerald M."/>
            <person name="Haas B."/>
            <person name="Abouelleil A."/>
            <person name="Allen A.W."/>
            <person name="Alvarado L."/>
            <person name="Arachchi H.M."/>
            <person name="Berlin A.M."/>
            <person name="Chapman S.B."/>
            <person name="Gainer-Dewar J."/>
            <person name="Goldberg J."/>
            <person name="Griggs A."/>
            <person name="Gujja S."/>
            <person name="Hansen M."/>
            <person name="Howarth C."/>
            <person name="Imamovic A."/>
            <person name="Ireland A."/>
            <person name="Larimer J."/>
            <person name="McCowan C."/>
            <person name="Murphy C."/>
            <person name="Pearson M."/>
            <person name="Poon T.W."/>
            <person name="Priest M."/>
            <person name="Roberts A."/>
            <person name="Saif S."/>
            <person name="Shea T."/>
            <person name="Sisk P."/>
            <person name="Sykes S."/>
            <person name="Wortman J."/>
            <person name="Nusbaum C."/>
            <person name="Birren B."/>
        </authorList>
    </citation>
    <scope>NUCLEOTIDE SEQUENCE [LARGE SCALE GENOMIC DNA]</scope>
    <source>
        <strain evidence="2 3">CBS 160.54</strain>
    </source>
</reference>